<comment type="caution">
    <text evidence="2">The sequence shown here is derived from an EMBL/GenBank/DDBJ whole genome shotgun (WGS) entry which is preliminary data.</text>
</comment>
<sequence>MADMELPCKDVDSLPYSMSACSPCVSKLAIAIISGDDEAGVACVGHEGPAEEGHGEEEVVHDEEEEGGHDEEVVVRDEVAPEAEADVVAAHRGGDEGRVVVEGCASS</sequence>
<evidence type="ECO:0000313" key="3">
    <source>
        <dbReference type="Proteomes" id="UP001459277"/>
    </source>
</evidence>
<feature type="region of interest" description="Disordered" evidence="1">
    <location>
        <begin position="45"/>
        <end position="70"/>
    </location>
</feature>
<reference evidence="2 3" key="1">
    <citation type="submission" date="2024-01" db="EMBL/GenBank/DDBJ databases">
        <title>A telomere-to-telomere, gap-free genome of sweet tea (Lithocarpus litseifolius).</title>
        <authorList>
            <person name="Zhou J."/>
        </authorList>
    </citation>
    <scope>NUCLEOTIDE SEQUENCE [LARGE SCALE GENOMIC DNA]</scope>
    <source>
        <strain evidence="2">Zhou-2022a</strain>
        <tissue evidence="2">Leaf</tissue>
    </source>
</reference>
<keyword evidence="3" id="KW-1185">Reference proteome</keyword>
<organism evidence="2 3">
    <name type="scientific">Lithocarpus litseifolius</name>
    <dbReference type="NCBI Taxonomy" id="425828"/>
    <lineage>
        <taxon>Eukaryota</taxon>
        <taxon>Viridiplantae</taxon>
        <taxon>Streptophyta</taxon>
        <taxon>Embryophyta</taxon>
        <taxon>Tracheophyta</taxon>
        <taxon>Spermatophyta</taxon>
        <taxon>Magnoliopsida</taxon>
        <taxon>eudicotyledons</taxon>
        <taxon>Gunneridae</taxon>
        <taxon>Pentapetalae</taxon>
        <taxon>rosids</taxon>
        <taxon>fabids</taxon>
        <taxon>Fagales</taxon>
        <taxon>Fagaceae</taxon>
        <taxon>Lithocarpus</taxon>
    </lineage>
</organism>
<feature type="compositionally biased region" description="Basic and acidic residues" evidence="1">
    <location>
        <begin position="48"/>
        <end position="58"/>
    </location>
</feature>
<protein>
    <submittedName>
        <fullName evidence="2">Uncharacterized protein</fullName>
    </submittedName>
</protein>
<proteinExistence type="predicted"/>
<feature type="compositionally biased region" description="Acidic residues" evidence="1">
    <location>
        <begin position="59"/>
        <end position="69"/>
    </location>
</feature>
<dbReference type="AlphaFoldDB" id="A0AAW2DS91"/>
<dbReference type="EMBL" id="JAZDWU010000001">
    <property type="protein sequence ID" value="KAL0013635.1"/>
    <property type="molecule type" value="Genomic_DNA"/>
</dbReference>
<dbReference type="Proteomes" id="UP001459277">
    <property type="component" value="Unassembled WGS sequence"/>
</dbReference>
<gene>
    <name evidence="2" type="ORF">SO802_000704</name>
</gene>
<evidence type="ECO:0000256" key="1">
    <source>
        <dbReference type="SAM" id="MobiDB-lite"/>
    </source>
</evidence>
<name>A0AAW2DS91_9ROSI</name>
<accession>A0AAW2DS91</accession>
<evidence type="ECO:0000313" key="2">
    <source>
        <dbReference type="EMBL" id="KAL0013635.1"/>
    </source>
</evidence>